<keyword evidence="2" id="KW-0378">Hydrolase</keyword>
<dbReference type="PANTHER" id="PTHR34448">
    <property type="entry name" value="AMINOPEPTIDASE"/>
    <property type="match status" value="1"/>
</dbReference>
<sequence>MEPVTDHAGLVKLFTDNYRLCEIGPGQTVAVLSEGGQLRDYAEASLAAVRALGAEAVDVNVPSDTAMDASQRIANIGQNPLSQHPAAMQACKDADMVIDHMLLLFSREQIEMQKAGSRILMVVEPVEVLQRLFPTKALRARVEAGERLLADASSLRFVNRAGTDVTYRLAGKSILTEYGYTVTPGRWDHWPGGFLATLAADGGVEGRVVMDRGDLLFPQKRALTEPVEFVIRDGWVREINGGREAAELRAFIEGYDDPRAYALSHIGWGLNDACVWDPDLPGIGMDGRAHYGNVLFSMGPDTEFGGDNDTPCHLDLPMRNCTLWLDDRLIVEDGEVVPAEMKPAA</sequence>
<keyword evidence="2" id="KW-0031">Aminopeptidase</keyword>
<evidence type="ECO:0000313" key="2">
    <source>
        <dbReference type="EMBL" id="MFC3225945.1"/>
    </source>
</evidence>
<gene>
    <name evidence="2" type="ORF">ACFOGJ_01795</name>
</gene>
<keyword evidence="1" id="KW-0479">Metal-binding</keyword>
<dbReference type="EMBL" id="JBHRTR010000005">
    <property type="protein sequence ID" value="MFC3225945.1"/>
    <property type="molecule type" value="Genomic_DNA"/>
</dbReference>
<dbReference type="InterPro" id="IPR058739">
    <property type="entry name" value="NicX"/>
</dbReference>
<evidence type="ECO:0000256" key="1">
    <source>
        <dbReference type="ARBA" id="ARBA00022723"/>
    </source>
</evidence>
<dbReference type="SUPFAM" id="SSF144052">
    <property type="entry name" value="Thermophilic metalloprotease-like"/>
    <property type="match status" value="1"/>
</dbReference>
<name>A0ABV7KUZ0_9PROT</name>
<evidence type="ECO:0000313" key="3">
    <source>
        <dbReference type="Proteomes" id="UP001595528"/>
    </source>
</evidence>
<dbReference type="GO" id="GO:0004177">
    <property type="term" value="F:aminopeptidase activity"/>
    <property type="evidence" value="ECO:0007669"/>
    <property type="project" value="UniProtKB-KW"/>
</dbReference>
<reference evidence="3" key="1">
    <citation type="journal article" date="2019" name="Int. J. Syst. Evol. Microbiol.">
        <title>The Global Catalogue of Microorganisms (GCM) 10K type strain sequencing project: providing services to taxonomists for standard genome sequencing and annotation.</title>
        <authorList>
            <consortium name="The Broad Institute Genomics Platform"/>
            <consortium name="The Broad Institute Genome Sequencing Center for Infectious Disease"/>
            <person name="Wu L."/>
            <person name="Ma J."/>
        </authorList>
    </citation>
    <scope>NUCLEOTIDE SEQUENCE [LARGE SCALE GENOMIC DNA]</scope>
    <source>
        <strain evidence="3">KCTC 42964</strain>
    </source>
</reference>
<dbReference type="InterPro" id="IPR052170">
    <property type="entry name" value="M29_Exopeptidase"/>
</dbReference>
<accession>A0ABV7KUZ0</accession>
<dbReference type="PANTHER" id="PTHR34448:SF1">
    <property type="entry name" value="BLL6088 PROTEIN"/>
    <property type="match status" value="1"/>
</dbReference>
<keyword evidence="3" id="KW-1185">Reference proteome</keyword>
<dbReference type="Proteomes" id="UP001595528">
    <property type="component" value="Unassembled WGS sequence"/>
</dbReference>
<keyword evidence="2" id="KW-0645">Protease</keyword>
<proteinExistence type="predicted"/>
<protein>
    <submittedName>
        <fullName evidence="2">Leucyl aminopeptidase</fullName>
    </submittedName>
</protein>
<dbReference type="Pfam" id="PF26233">
    <property type="entry name" value="NicX"/>
    <property type="match status" value="1"/>
</dbReference>
<organism evidence="2 3">
    <name type="scientific">Marinibaculum pumilum</name>
    <dbReference type="NCBI Taxonomy" id="1766165"/>
    <lineage>
        <taxon>Bacteria</taxon>
        <taxon>Pseudomonadati</taxon>
        <taxon>Pseudomonadota</taxon>
        <taxon>Alphaproteobacteria</taxon>
        <taxon>Rhodospirillales</taxon>
        <taxon>Rhodospirillaceae</taxon>
        <taxon>Marinibaculum</taxon>
    </lineage>
</organism>
<dbReference type="RefSeq" id="WP_379897689.1">
    <property type="nucleotide sequence ID" value="NZ_JBHRTR010000005.1"/>
</dbReference>
<comment type="caution">
    <text evidence="2">The sequence shown here is derived from an EMBL/GenBank/DDBJ whole genome shotgun (WGS) entry which is preliminary data.</text>
</comment>